<dbReference type="GO" id="GO:0005689">
    <property type="term" value="C:U12-type spliceosomal complex"/>
    <property type="evidence" value="ECO:0007669"/>
    <property type="project" value="TreeGrafter"/>
</dbReference>
<dbReference type="AlphaFoldDB" id="A0A9P0FCI6"/>
<evidence type="ECO:0000256" key="6">
    <source>
        <dbReference type="PROSITE-ProRule" id="PRU00176"/>
    </source>
</evidence>
<dbReference type="GO" id="GO:0097157">
    <property type="term" value="F:pre-mRNA intronic binding"/>
    <property type="evidence" value="ECO:0007669"/>
    <property type="project" value="TreeGrafter"/>
</dbReference>
<dbReference type="FunFam" id="3.30.70.330:FF:000207">
    <property type="entry name" value="RNA-binding region (RNP1, RRM)-containing 3"/>
    <property type="match status" value="1"/>
</dbReference>
<keyword evidence="5" id="KW-0539">Nucleus</keyword>
<dbReference type="InterPro" id="IPR012677">
    <property type="entry name" value="Nucleotide-bd_a/b_plait_sf"/>
</dbReference>
<accession>A0A9P0FCI6</accession>
<dbReference type="Proteomes" id="UP001154078">
    <property type="component" value="Chromosome 1"/>
</dbReference>
<feature type="region of interest" description="Disordered" evidence="7">
    <location>
        <begin position="178"/>
        <end position="213"/>
    </location>
</feature>
<dbReference type="PANTHER" id="PTHR16105:SF0">
    <property type="entry name" value="RNA-BINDING REGION-CONTAINING PROTEIN 3"/>
    <property type="match status" value="1"/>
</dbReference>
<proteinExistence type="predicted"/>
<evidence type="ECO:0000256" key="1">
    <source>
        <dbReference type="ARBA" id="ARBA00004123"/>
    </source>
</evidence>
<evidence type="ECO:0000256" key="5">
    <source>
        <dbReference type="ARBA" id="ARBA00023242"/>
    </source>
</evidence>
<evidence type="ECO:0000259" key="8">
    <source>
        <dbReference type="PROSITE" id="PS50102"/>
    </source>
</evidence>
<evidence type="ECO:0000256" key="4">
    <source>
        <dbReference type="ARBA" id="ARBA00022884"/>
    </source>
</evidence>
<comment type="subcellular location">
    <subcellularLocation>
        <location evidence="1">Nucleus</location>
    </subcellularLocation>
</comment>
<keyword evidence="3" id="KW-0677">Repeat</keyword>
<gene>
    <name evidence="9" type="ORF">MELIAE_LOCUS1858</name>
</gene>
<dbReference type="InterPro" id="IPR035979">
    <property type="entry name" value="RBD_domain_sf"/>
</dbReference>
<dbReference type="GO" id="GO:0000398">
    <property type="term" value="P:mRNA splicing, via spliceosome"/>
    <property type="evidence" value="ECO:0007669"/>
    <property type="project" value="TreeGrafter"/>
</dbReference>
<name>A0A9P0FCI6_BRAAE</name>
<organism evidence="9 10">
    <name type="scientific">Brassicogethes aeneus</name>
    <name type="common">Rape pollen beetle</name>
    <name type="synonym">Meligethes aeneus</name>
    <dbReference type="NCBI Taxonomy" id="1431903"/>
    <lineage>
        <taxon>Eukaryota</taxon>
        <taxon>Metazoa</taxon>
        <taxon>Ecdysozoa</taxon>
        <taxon>Arthropoda</taxon>
        <taxon>Hexapoda</taxon>
        <taxon>Insecta</taxon>
        <taxon>Pterygota</taxon>
        <taxon>Neoptera</taxon>
        <taxon>Endopterygota</taxon>
        <taxon>Coleoptera</taxon>
        <taxon>Polyphaga</taxon>
        <taxon>Cucujiformia</taxon>
        <taxon>Nitidulidae</taxon>
        <taxon>Meligethinae</taxon>
        <taxon>Brassicogethes</taxon>
    </lineage>
</organism>
<dbReference type="SUPFAM" id="SSF54928">
    <property type="entry name" value="RNA-binding domain, RBD"/>
    <property type="match status" value="2"/>
</dbReference>
<dbReference type="PANTHER" id="PTHR16105">
    <property type="entry name" value="RNA-BINDING REGION-CONTAINING PROTEIN 3"/>
    <property type="match status" value="1"/>
</dbReference>
<protein>
    <recommendedName>
        <fullName evidence="2">RNA-binding region-containing protein 3</fullName>
    </recommendedName>
</protein>
<dbReference type="CDD" id="cd12239">
    <property type="entry name" value="RRM2_RBM40_like"/>
    <property type="match status" value="1"/>
</dbReference>
<reference evidence="9" key="1">
    <citation type="submission" date="2021-12" db="EMBL/GenBank/DDBJ databases">
        <authorList>
            <person name="King R."/>
        </authorList>
    </citation>
    <scope>NUCLEOTIDE SEQUENCE</scope>
</reference>
<dbReference type="Gene3D" id="3.30.70.330">
    <property type="match status" value="2"/>
</dbReference>
<sequence>MVCKDTLRIKNLPKELSDAQKEDFARHFGASKIKVITSRAQGRSIVYAKFESNEIARSVLFRLHQITVLKNVLCVEYAEKDILQGRLPVKKIDEPVENQNKFFKAFVNKIHAFNDSVGFHQPPPPHLKYEYPKANRATVSNIAHALATIPKFYVQVLHLMNKMNLPPPFVLQSNQPLSVAQKVPQQPPERPQSSSESELESDEENSKIVDVIPQKRSLPHKKVVKRPKFIKPQVAQPSSATKVSEKAENVFDKNDIVERKIELKVSQDSLENKQDTEAAKTGSFGIMLPLVKPVIEEQEEESRTETPKKVITEEELLGNQIPPKDLGVLPVFKNYHPGAPTCRLYIKNIAKTVTTEDLEHIFNLYQLEEVEGQPSQFDIRLMQEGRMKGQAFVTLENVEVAQKALKQTNGYILKNKPMVVVFAKSAAPKAK</sequence>
<evidence type="ECO:0000313" key="10">
    <source>
        <dbReference type="Proteomes" id="UP001154078"/>
    </source>
</evidence>
<dbReference type="GO" id="GO:0030626">
    <property type="term" value="F:U12 snRNA binding"/>
    <property type="evidence" value="ECO:0007669"/>
    <property type="project" value="TreeGrafter"/>
</dbReference>
<feature type="domain" description="RRM" evidence="8">
    <location>
        <begin position="342"/>
        <end position="425"/>
    </location>
</feature>
<dbReference type="OrthoDB" id="448399at2759"/>
<evidence type="ECO:0000313" key="9">
    <source>
        <dbReference type="EMBL" id="CAH0547988.1"/>
    </source>
</evidence>
<dbReference type="InterPro" id="IPR000504">
    <property type="entry name" value="RRM_dom"/>
</dbReference>
<evidence type="ECO:0000256" key="2">
    <source>
        <dbReference type="ARBA" id="ARBA00020364"/>
    </source>
</evidence>
<dbReference type="Pfam" id="PF00076">
    <property type="entry name" value="RRM_1"/>
    <property type="match status" value="1"/>
</dbReference>
<evidence type="ECO:0000256" key="7">
    <source>
        <dbReference type="SAM" id="MobiDB-lite"/>
    </source>
</evidence>
<dbReference type="SMART" id="SM00360">
    <property type="entry name" value="RRM"/>
    <property type="match status" value="2"/>
</dbReference>
<dbReference type="InterPro" id="IPR045164">
    <property type="entry name" value="RBM41/RNPC3"/>
</dbReference>
<evidence type="ECO:0000256" key="3">
    <source>
        <dbReference type="ARBA" id="ARBA00022737"/>
    </source>
</evidence>
<keyword evidence="10" id="KW-1185">Reference proteome</keyword>
<dbReference type="EMBL" id="OV121132">
    <property type="protein sequence ID" value="CAH0547988.1"/>
    <property type="molecule type" value="Genomic_DNA"/>
</dbReference>
<keyword evidence="4 6" id="KW-0694">RNA-binding</keyword>
<dbReference type="PROSITE" id="PS50102">
    <property type="entry name" value="RRM"/>
    <property type="match status" value="1"/>
</dbReference>